<dbReference type="Pfam" id="PF13193">
    <property type="entry name" value="AMP-binding_C"/>
    <property type="match status" value="1"/>
</dbReference>
<keyword evidence="4" id="KW-1185">Reference proteome</keyword>
<evidence type="ECO:0000313" key="3">
    <source>
        <dbReference type="EMBL" id="MDC8757181.1"/>
    </source>
</evidence>
<dbReference type="Gene3D" id="3.40.50.12780">
    <property type="entry name" value="N-terminal domain of ligase-like"/>
    <property type="match status" value="1"/>
</dbReference>
<dbReference type="InterPro" id="IPR042099">
    <property type="entry name" value="ANL_N_sf"/>
</dbReference>
<feature type="domain" description="AMP-binding enzyme C-terminal" evidence="2">
    <location>
        <begin position="422"/>
        <end position="497"/>
    </location>
</feature>
<dbReference type="InterPro" id="IPR020845">
    <property type="entry name" value="AMP-binding_CS"/>
</dbReference>
<comment type="caution">
    <text evidence="3">The sequence shown here is derived from an EMBL/GenBank/DDBJ whole genome shotgun (WGS) entry which is preliminary data.</text>
</comment>
<sequence>MYVVDYLHKQALQHPDKIALVDVASGRTVSYRQFNERASRFAEYLLGACRLQPGARVAVLAHNSSDYLELLYGCAKAGMVMVCLNWRLAPAELLPILRDADPAVLVYGPPFADSVRTLRAQLPQMQAWRCIVVGAAGDGAAPGYESCLAGASGQVIEMPPRGMDEVWHLLYTSGTTGTPKGVMQTYGMVFFNAVNCMLATGLSGRDVLLNVLPFFHTGGLNLYTNPVLHAGGTVHIMQQFDAGATIELLDSSVTLFLGVPAVYLLMSQHPAFEAAQFRAMRHWSAGGSPVAHSLLERYQAKGITICFGFGMTETGPTVFICDPDTARRKVGSIGRPVGSMRTRVVLADGSDAGPGQRGELYINGPGVTPGYWKLPQASAEAIVDGWLRSGDIAYFDADGDYYIVDRAKDMYISGAENVYPAEVENVLFQMVQIADAAVIGVADEKWGDVGAAIVVLKAGQPLAPQELQAFCRSRLSGYKVPKHVVFLDALPRTPSGKLEKHKLRSQFADLGEHERNAR</sequence>
<dbReference type="CDD" id="cd17631">
    <property type="entry name" value="FACL_FadD13-like"/>
    <property type="match status" value="1"/>
</dbReference>
<dbReference type="PANTHER" id="PTHR43767:SF1">
    <property type="entry name" value="NONRIBOSOMAL PEPTIDE SYNTHASE PES1 (EUROFUNG)-RELATED"/>
    <property type="match status" value="1"/>
</dbReference>
<dbReference type="InterPro" id="IPR050237">
    <property type="entry name" value="ATP-dep_AMP-bd_enzyme"/>
</dbReference>
<dbReference type="InterPro" id="IPR025110">
    <property type="entry name" value="AMP-bd_C"/>
</dbReference>
<dbReference type="Proteomes" id="UP001221208">
    <property type="component" value="Unassembled WGS sequence"/>
</dbReference>
<gene>
    <name evidence="3" type="ORF">OIK44_06210</name>
</gene>
<dbReference type="PANTHER" id="PTHR43767">
    <property type="entry name" value="LONG-CHAIN-FATTY-ACID--COA LIGASE"/>
    <property type="match status" value="1"/>
</dbReference>
<dbReference type="PROSITE" id="PS00455">
    <property type="entry name" value="AMP_BINDING"/>
    <property type="match status" value="1"/>
</dbReference>
<organism evidence="3 4">
    <name type="scientific">Janthinobacterium fluminis</name>
    <dbReference type="NCBI Taxonomy" id="2987524"/>
    <lineage>
        <taxon>Bacteria</taxon>
        <taxon>Pseudomonadati</taxon>
        <taxon>Pseudomonadota</taxon>
        <taxon>Betaproteobacteria</taxon>
        <taxon>Burkholderiales</taxon>
        <taxon>Oxalobacteraceae</taxon>
        <taxon>Janthinobacterium</taxon>
    </lineage>
</organism>
<protein>
    <submittedName>
        <fullName evidence="3">Long-chain fatty acid--CoA ligase</fullName>
    </submittedName>
</protein>
<reference evidence="3 4" key="1">
    <citation type="submission" date="2022-10" db="EMBL/GenBank/DDBJ databases">
        <title>Janthinobacterium sp. hw3 Genome sequencing.</title>
        <authorList>
            <person name="Park S."/>
        </authorList>
    </citation>
    <scope>NUCLEOTIDE SEQUENCE [LARGE SCALE GENOMIC DNA]</scope>
    <source>
        <strain evidence="4">hw3</strain>
    </source>
</reference>
<dbReference type="RefSeq" id="WP_273669867.1">
    <property type="nucleotide sequence ID" value="NZ_JAQQXR010000002.1"/>
</dbReference>
<evidence type="ECO:0000259" key="1">
    <source>
        <dbReference type="Pfam" id="PF00501"/>
    </source>
</evidence>
<dbReference type="Pfam" id="PF00501">
    <property type="entry name" value="AMP-binding"/>
    <property type="match status" value="1"/>
</dbReference>
<feature type="domain" description="AMP-dependent synthetase/ligase" evidence="1">
    <location>
        <begin position="8"/>
        <end position="372"/>
    </location>
</feature>
<dbReference type="GO" id="GO:0016874">
    <property type="term" value="F:ligase activity"/>
    <property type="evidence" value="ECO:0007669"/>
    <property type="project" value="UniProtKB-KW"/>
</dbReference>
<accession>A0ABT5JYQ6</accession>
<dbReference type="Gene3D" id="3.30.300.30">
    <property type="match status" value="1"/>
</dbReference>
<dbReference type="SUPFAM" id="SSF56801">
    <property type="entry name" value="Acetyl-CoA synthetase-like"/>
    <property type="match status" value="1"/>
</dbReference>
<proteinExistence type="predicted"/>
<evidence type="ECO:0000313" key="4">
    <source>
        <dbReference type="Proteomes" id="UP001221208"/>
    </source>
</evidence>
<dbReference type="InterPro" id="IPR045851">
    <property type="entry name" value="AMP-bd_C_sf"/>
</dbReference>
<dbReference type="EMBL" id="JAQQXR010000002">
    <property type="protein sequence ID" value="MDC8757181.1"/>
    <property type="molecule type" value="Genomic_DNA"/>
</dbReference>
<name>A0ABT5JYQ6_9BURK</name>
<dbReference type="InterPro" id="IPR000873">
    <property type="entry name" value="AMP-dep_synth/lig_dom"/>
</dbReference>
<keyword evidence="3" id="KW-0436">Ligase</keyword>
<evidence type="ECO:0000259" key="2">
    <source>
        <dbReference type="Pfam" id="PF13193"/>
    </source>
</evidence>